<comment type="caution">
    <text evidence="2">The sequence shown here is derived from an EMBL/GenBank/DDBJ whole genome shotgun (WGS) entry which is preliminary data.</text>
</comment>
<name>A0A422NCH4_TRYRA</name>
<evidence type="ECO:0000313" key="2">
    <source>
        <dbReference type="EMBL" id="RNF03207.1"/>
    </source>
</evidence>
<feature type="signal peptide" evidence="1">
    <location>
        <begin position="1"/>
        <end position="20"/>
    </location>
</feature>
<keyword evidence="3" id="KW-1185">Reference proteome</keyword>
<evidence type="ECO:0000256" key="1">
    <source>
        <dbReference type="SAM" id="SignalP"/>
    </source>
</evidence>
<protein>
    <recommendedName>
        <fullName evidence="4">Membrane-associated protein</fullName>
    </recommendedName>
</protein>
<dbReference type="Proteomes" id="UP000283634">
    <property type="component" value="Unassembled WGS sequence"/>
</dbReference>
<dbReference type="AlphaFoldDB" id="A0A422NCH4"/>
<dbReference type="GeneID" id="40329820"/>
<dbReference type="VEuPathDB" id="TriTrypDB:TRSC58_04718"/>
<accession>A0A422NCH4</accession>
<dbReference type="RefSeq" id="XP_029237374.1">
    <property type="nucleotide sequence ID" value="XM_029382749.1"/>
</dbReference>
<organism evidence="2 3">
    <name type="scientific">Trypanosoma rangeli</name>
    <dbReference type="NCBI Taxonomy" id="5698"/>
    <lineage>
        <taxon>Eukaryota</taxon>
        <taxon>Discoba</taxon>
        <taxon>Euglenozoa</taxon>
        <taxon>Kinetoplastea</taxon>
        <taxon>Metakinetoplastina</taxon>
        <taxon>Trypanosomatida</taxon>
        <taxon>Trypanosomatidae</taxon>
        <taxon>Trypanosoma</taxon>
        <taxon>Herpetosoma</taxon>
    </lineage>
</organism>
<proteinExistence type="predicted"/>
<dbReference type="EMBL" id="MKGL01000204">
    <property type="protein sequence ID" value="RNF03207.1"/>
    <property type="molecule type" value="Genomic_DNA"/>
</dbReference>
<sequence length="615" mass="68879">MWDIIVSCVAVGLLMLIVNTSHMLSQLAPSPCHAAGGGSSPQWLISMEEKQLLLATVVMPQEMMPDAAVRLLFVRDIFPRCREKWAKEGGVNYTLAKELHRRRLTSLLRANISLNVSSWWSYDDVVRDTFTPSPCVHQEKQRKGGIVAQTCDPGTTPPFNTAHDVACIQLAQLLLKAAFASSPNQSEWTVGRPFIGWHTFVPLPHGAERYLVWSRGKNMNSNFKISGHVNIRNLLVWVRIDVIAPSLDQRTIKFRSTFCFSLEMKTPPSCLASMAFLVKVPQRQFSADPFAEVAAFAVDRKLGIGRVPPTFIFPIPLAVLQEAVVRRSQRRIRMIPFLIRESGSATYDAWVQNDVFSFLKRHAEHKNGANGGDVHTRRKGLDAWCSFQLEVWHVTPLLRSSIRVPYNKKNMPGWHRWFNPLYNGTVVPYGPLVALSEQVMFDYIVGNNDRSPNKNSFVVIGGCQCGGSGNDVGCSGSGTNRESSAFPTILHLDHGMAFKEPHAALVNNPLAKLGDRQTFCMFYKPLLWRLWSIEKQLTQRHTGGVTGVDWSPCVENEKVDRTGLWVEYLMANVSRVILRAVGHAAFHASGRRMVRLLQRANECLAVYPAGVVLLP</sequence>
<gene>
    <name evidence="2" type="ORF">TraAM80_05887</name>
</gene>
<evidence type="ECO:0000313" key="3">
    <source>
        <dbReference type="Proteomes" id="UP000283634"/>
    </source>
</evidence>
<dbReference type="OMA" id="HASGRRM"/>
<keyword evidence="1" id="KW-0732">Signal</keyword>
<evidence type="ECO:0008006" key="4">
    <source>
        <dbReference type="Google" id="ProtNLM"/>
    </source>
</evidence>
<feature type="chain" id="PRO_5019125621" description="Membrane-associated protein" evidence="1">
    <location>
        <begin position="21"/>
        <end position="615"/>
    </location>
</feature>
<dbReference type="OrthoDB" id="242821at2759"/>
<reference evidence="2 3" key="1">
    <citation type="journal article" date="2018" name="BMC Genomics">
        <title>Genomic comparison of Trypanosoma conorhini and Trypanosoma rangeli to Trypanosoma cruzi strains of high and low virulence.</title>
        <authorList>
            <person name="Bradwell K.R."/>
            <person name="Koparde V.N."/>
            <person name="Matveyev A.V."/>
            <person name="Serrano M.G."/>
            <person name="Alves J.M."/>
            <person name="Parikh H."/>
            <person name="Huang B."/>
            <person name="Lee V."/>
            <person name="Espinosa-Alvarez O."/>
            <person name="Ortiz P.A."/>
            <person name="Costa-Martins A.G."/>
            <person name="Teixeira M.M."/>
            <person name="Buck G.A."/>
        </authorList>
    </citation>
    <scope>NUCLEOTIDE SEQUENCE [LARGE SCALE GENOMIC DNA]</scope>
    <source>
        <strain evidence="2 3">AM80</strain>
    </source>
</reference>